<keyword evidence="2" id="KW-1185">Reference proteome</keyword>
<dbReference type="EMBL" id="CM042020">
    <property type="protein sequence ID" value="KAI3823029.1"/>
    <property type="molecule type" value="Genomic_DNA"/>
</dbReference>
<sequence>MVLGATPAVLQEVTVRGASKPTREAPKSGNVSDKGFDFSRAVNGRGGISHTGQTKLDPRERSRNVGLAPNLAATSGPRSSTPGASASVPIQPLIATNQVVTQNRFSILDLPNSLKLNKLVETNEDLNSYDMELDGGERSNVPSNVRKENVICQTNRKYVEGVRVLPPSFLSPSKPVHDSVNAATIVIDQGEHEFFEDQVKALGLDYDYCIEDVESDDENGTAQFFAAQMKVGMPKVPLSTPTHSSK</sequence>
<evidence type="ECO:0000313" key="1">
    <source>
        <dbReference type="EMBL" id="KAI3823029.1"/>
    </source>
</evidence>
<reference evidence="2" key="1">
    <citation type="journal article" date="2022" name="Mol. Ecol. Resour.">
        <title>The genomes of chicory, endive, great burdock and yacon provide insights into Asteraceae palaeo-polyploidization history and plant inulin production.</title>
        <authorList>
            <person name="Fan W."/>
            <person name="Wang S."/>
            <person name="Wang H."/>
            <person name="Wang A."/>
            <person name="Jiang F."/>
            <person name="Liu H."/>
            <person name="Zhao H."/>
            <person name="Xu D."/>
            <person name="Zhang Y."/>
        </authorList>
    </citation>
    <scope>NUCLEOTIDE SEQUENCE [LARGE SCALE GENOMIC DNA]</scope>
    <source>
        <strain evidence="2">cv. Yunnan</strain>
    </source>
</reference>
<name>A0ACB9JSL9_9ASTR</name>
<evidence type="ECO:0000313" key="2">
    <source>
        <dbReference type="Proteomes" id="UP001056120"/>
    </source>
</evidence>
<dbReference type="Proteomes" id="UP001056120">
    <property type="component" value="Linkage Group LG03"/>
</dbReference>
<accession>A0ACB9JSL9</accession>
<comment type="caution">
    <text evidence="1">The sequence shown here is derived from an EMBL/GenBank/DDBJ whole genome shotgun (WGS) entry which is preliminary data.</text>
</comment>
<gene>
    <name evidence="1" type="ORF">L1987_10632</name>
</gene>
<proteinExistence type="predicted"/>
<organism evidence="1 2">
    <name type="scientific">Smallanthus sonchifolius</name>
    <dbReference type="NCBI Taxonomy" id="185202"/>
    <lineage>
        <taxon>Eukaryota</taxon>
        <taxon>Viridiplantae</taxon>
        <taxon>Streptophyta</taxon>
        <taxon>Embryophyta</taxon>
        <taxon>Tracheophyta</taxon>
        <taxon>Spermatophyta</taxon>
        <taxon>Magnoliopsida</taxon>
        <taxon>eudicotyledons</taxon>
        <taxon>Gunneridae</taxon>
        <taxon>Pentapetalae</taxon>
        <taxon>asterids</taxon>
        <taxon>campanulids</taxon>
        <taxon>Asterales</taxon>
        <taxon>Asteraceae</taxon>
        <taxon>Asteroideae</taxon>
        <taxon>Heliantheae alliance</taxon>
        <taxon>Millerieae</taxon>
        <taxon>Smallanthus</taxon>
    </lineage>
</organism>
<protein>
    <submittedName>
        <fullName evidence="1">Uncharacterized protein</fullName>
    </submittedName>
</protein>
<reference evidence="1 2" key="2">
    <citation type="journal article" date="2022" name="Mol. Ecol. Resour.">
        <title>The genomes of chicory, endive, great burdock and yacon provide insights into Asteraceae paleo-polyploidization history and plant inulin production.</title>
        <authorList>
            <person name="Fan W."/>
            <person name="Wang S."/>
            <person name="Wang H."/>
            <person name="Wang A."/>
            <person name="Jiang F."/>
            <person name="Liu H."/>
            <person name="Zhao H."/>
            <person name="Xu D."/>
            <person name="Zhang Y."/>
        </authorList>
    </citation>
    <scope>NUCLEOTIDE SEQUENCE [LARGE SCALE GENOMIC DNA]</scope>
    <source>
        <strain evidence="2">cv. Yunnan</strain>
        <tissue evidence="1">Leaves</tissue>
    </source>
</reference>